<gene>
    <name evidence="4" type="ORF">EOD42_09120</name>
</gene>
<comment type="similarity">
    <text evidence="1">Belongs to the MlaA family.</text>
</comment>
<keyword evidence="5" id="KW-1185">Reference proteome</keyword>
<dbReference type="Proteomes" id="UP000282957">
    <property type="component" value="Unassembled WGS sequence"/>
</dbReference>
<organism evidence="4 5">
    <name type="scientific">Rhodovarius crocodyli</name>
    <dbReference type="NCBI Taxonomy" id="1979269"/>
    <lineage>
        <taxon>Bacteria</taxon>
        <taxon>Pseudomonadati</taxon>
        <taxon>Pseudomonadota</taxon>
        <taxon>Alphaproteobacteria</taxon>
        <taxon>Acetobacterales</taxon>
        <taxon>Roseomonadaceae</taxon>
        <taxon>Rhodovarius</taxon>
    </lineage>
</organism>
<dbReference type="PANTHER" id="PTHR30035">
    <property type="entry name" value="LIPOPROTEIN VACJ-RELATED"/>
    <property type="match status" value="1"/>
</dbReference>
<reference evidence="4 5" key="1">
    <citation type="submission" date="2019-01" db="EMBL/GenBank/DDBJ databases">
        <authorList>
            <person name="Chen W.-M."/>
        </authorList>
    </citation>
    <scope>NUCLEOTIDE SEQUENCE [LARGE SCALE GENOMIC DNA]</scope>
    <source>
        <strain evidence="4 5">CCP-6</strain>
    </source>
</reference>
<evidence type="ECO:0000256" key="2">
    <source>
        <dbReference type="ARBA" id="ARBA00022729"/>
    </source>
</evidence>
<feature type="region of interest" description="Disordered" evidence="3">
    <location>
        <begin position="267"/>
        <end position="312"/>
    </location>
</feature>
<protein>
    <submittedName>
        <fullName evidence="4">VacJ family lipoprotein</fullName>
    </submittedName>
</protein>
<dbReference type="EMBL" id="SACL01000002">
    <property type="protein sequence ID" value="RVT97935.1"/>
    <property type="molecule type" value="Genomic_DNA"/>
</dbReference>
<dbReference type="AlphaFoldDB" id="A0A437MK19"/>
<dbReference type="PROSITE" id="PS51257">
    <property type="entry name" value="PROKAR_LIPOPROTEIN"/>
    <property type="match status" value="1"/>
</dbReference>
<keyword evidence="2" id="KW-0732">Signal</keyword>
<evidence type="ECO:0000256" key="3">
    <source>
        <dbReference type="SAM" id="MobiDB-lite"/>
    </source>
</evidence>
<dbReference type="InterPro" id="IPR007428">
    <property type="entry name" value="MlaA"/>
</dbReference>
<dbReference type="PRINTS" id="PR01805">
    <property type="entry name" value="VACJLIPOPROT"/>
</dbReference>
<keyword evidence="4" id="KW-0449">Lipoprotein</keyword>
<dbReference type="RefSeq" id="WP_127787164.1">
    <property type="nucleotide sequence ID" value="NZ_SACL01000002.1"/>
</dbReference>
<dbReference type="Pfam" id="PF04333">
    <property type="entry name" value="MlaA"/>
    <property type="match status" value="1"/>
</dbReference>
<accession>A0A437MK19</accession>
<dbReference type="OrthoDB" id="9785326at2"/>
<evidence type="ECO:0000313" key="4">
    <source>
        <dbReference type="EMBL" id="RVT97935.1"/>
    </source>
</evidence>
<name>A0A437MK19_9PROT</name>
<dbReference type="GO" id="GO:0016020">
    <property type="term" value="C:membrane"/>
    <property type="evidence" value="ECO:0007669"/>
    <property type="project" value="InterPro"/>
</dbReference>
<dbReference type="GO" id="GO:0120010">
    <property type="term" value="P:intermembrane phospholipid transfer"/>
    <property type="evidence" value="ECO:0007669"/>
    <property type="project" value="TreeGrafter"/>
</dbReference>
<feature type="region of interest" description="Disordered" evidence="3">
    <location>
        <begin position="325"/>
        <end position="358"/>
    </location>
</feature>
<proteinExistence type="inferred from homology"/>
<comment type="caution">
    <text evidence="4">The sequence shown here is derived from an EMBL/GenBank/DDBJ whole genome shotgun (WGS) entry which is preliminary data.</text>
</comment>
<feature type="compositionally biased region" description="Low complexity" evidence="3">
    <location>
        <begin position="299"/>
        <end position="310"/>
    </location>
</feature>
<evidence type="ECO:0000256" key="1">
    <source>
        <dbReference type="ARBA" id="ARBA00010634"/>
    </source>
</evidence>
<dbReference type="PANTHER" id="PTHR30035:SF3">
    <property type="entry name" value="INTERMEMBRANE PHOSPHOLIPID TRANSPORT SYSTEM LIPOPROTEIN MLAA"/>
    <property type="match status" value="1"/>
</dbReference>
<sequence length="358" mass="37686">MRAHLSVPMLLLLAACGSTQVARGGVEVPTAASMYAGANDAGDPFERVNRHLYDVNYELDESVFRPVAETYRAVVPEYGRTRVRTFLQNLGEPLIFANNLLQLRFDAAGTTMGRFALNTTLGGLGLFDVAADQGLRRQTGDFGQTMARYGMPGGPYLMLPILGPSNVRDAVGDGIESFGNPLQLALGPYLSAYTLRTLNITRGALGGVDLRAENLDTLDVLRADSLDGYARLRSVIRQRRDADIMEAHPRAARDVAAGGAPAVLDDPGAGPTVLDDPGTSGPSAVAVLDDPGTGSTGSAPAAAPAQAAPRPRVEVEWAARTLRQADLATPGEASGEALPAAGRVDGQWARDVLRGRSP</sequence>
<evidence type="ECO:0000313" key="5">
    <source>
        <dbReference type="Proteomes" id="UP000282957"/>
    </source>
</evidence>